<comment type="similarity">
    <text evidence="2">Belongs to the RNase H family.</text>
</comment>
<evidence type="ECO:0000256" key="1">
    <source>
        <dbReference type="ARBA" id="ARBA00000077"/>
    </source>
</evidence>
<dbReference type="Gene3D" id="3.30.420.10">
    <property type="entry name" value="Ribonuclease H-like superfamily/Ribonuclease H"/>
    <property type="match status" value="1"/>
</dbReference>
<dbReference type="GO" id="GO:0004523">
    <property type="term" value="F:RNA-DNA hybrid ribonuclease activity"/>
    <property type="evidence" value="ECO:0007669"/>
    <property type="project" value="UniProtKB-EC"/>
</dbReference>
<dbReference type="GO" id="GO:0003676">
    <property type="term" value="F:nucleic acid binding"/>
    <property type="evidence" value="ECO:0007669"/>
    <property type="project" value="InterPro"/>
</dbReference>
<keyword evidence="7" id="KW-0378">Hydrolase</keyword>
<dbReference type="InterPro" id="IPR002156">
    <property type="entry name" value="RNaseH_domain"/>
</dbReference>
<keyword evidence="5" id="KW-0479">Metal-binding</keyword>
<keyword evidence="11" id="KW-1185">Reference proteome</keyword>
<organism evidence="10 11">
    <name type="scientific">Rickenella mellea</name>
    <dbReference type="NCBI Taxonomy" id="50990"/>
    <lineage>
        <taxon>Eukaryota</taxon>
        <taxon>Fungi</taxon>
        <taxon>Dikarya</taxon>
        <taxon>Basidiomycota</taxon>
        <taxon>Agaricomycotina</taxon>
        <taxon>Agaricomycetes</taxon>
        <taxon>Hymenochaetales</taxon>
        <taxon>Rickenellaceae</taxon>
        <taxon>Rickenella</taxon>
    </lineage>
</organism>
<feature type="compositionally biased region" description="Basic and acidic residues" evidence="8">
    <location>
        <begin position="255"/>
        <end position="268"/>
    </location>
</feature>
<accession>A0A4Y7PS97</accession>
<comment type="catalytic activity">
    <reaction evidence="1">
        <text>Endonucleolytic cleavage to 5'-phosphomonoester.</text>
        <dbReference type="EC" id="3.1.26.4"/>
    </reaction>
</comment>
<dbReference type="STRING" id="50990.A0A4Y7PS97"/>
<dbReference type="PANTHER" id="PTHR10642:SF26">
    <property type="entry name" value="RIBONUCLEASE H1"/>
    <property type="match status" value="1"/>
</dbReference>
<evidence type="ECO:0000313" key="11">
    <source>
        <dbReference type="Proteomes" id="UP000294933"/>
    </source>
</evidence>
<keyword evidence="6" id="KW-0255">Endonuclease</keyword>
<sequence>MEAFVGKPTPARHRTRKNCACENCRNDRSLGCTNPHKCRNAAKKTLDALHPKWDPRILEIDDGLDLTPEKEAENASARKEDGPIIFDPSVRTTGSLKEGFRVFVCREALSNYPAYRPRPPVPIEDAVKVYTDGSCTNNGDEDAKAGSGVWYAPNDERNTAVRLPGPNQTNNAGETAAVLIAAQKTQIMAPLHIMSDSTYVIDGLTENLHAWEDRGWIGVSNKDLMQATAARLRLRGNITIFQKVKGHSGDVGNDGADREAAKGAEKETADDIDLTVPKNFVISGAKLSKMTQALLYKGIMERKTRTIRRGTTICLDMTRYAVQEISKSLPTDSKIWHAIRSPDISRNIRAFLWRCMHRAQRCGEWWHNIPNYEHRADCHVCETTESMEHILTECNVSGQETIWNLVEFILQLKKIPWKRPTIGSLLGCGLVDIRDEEGKRKTGATRLYRIVVSESMHLVWKLRCEWRISRGADPERVHTVNEIQTRWLKALDTRLRLDGLMTDKRRYGSKALSLNRVRKTWEGVLQDDHRLPDTWPRYTEGLVGIGVARPPGRNR</sequence>
<evidence type="ECO:0000256" key="6">
    <source>
        <dbReference type="ARBA" id="ARBA00022759"/>
    </source>
</evidence>
<feature type="region of interest" description="Disordered" evidence="8">
    <location>
        <begin position="249"/>
        <end position="268"/>
    </location>
</feature>
<dbReference type="PANTHER" id="PTHR10642">
    <property type="entry name" value="RIBONUCLEASE H1"/>
    <property type="match status" value="1"/>
</dbReference>
<dbReference type="AlphaFoldDB" id="A0A4Y7PS97"/>
<keyword evidence="4" id="KW-0540">Nuclease</keyword>
<gene>
    <name evidence="10" type="ORF">BD410DRAFT_729997</name>
</gene>
<evidence type="ECO:0000256" key="7">
    <source>
        <dbReference type="ARBA" id="ARBA00022801"/>
    </source>
</evidence>
<proteinExistence type="inferred from homology"/>
<protein>
    <recommendedName>
        <fullName evidence="3">ribonuclease H</fullName>
        <ecNumber evidence="3">3.1.26.4</ecNumber>
    </recommendedName>
</protein>
<dbReference type="GO" id="GO:0046872">
    <property type="term" value="F:metal ion binding"/>
    <property type="evidence" value="ECO:0007669"/>
    <property type="project" value="UniProtKB-KW"/>
</dbReference>
<dbReference type="InterPro" id="IPR050092">
    <property type="entry name" value="RNase_H"/>
</dbReference>
<evidence type="ECO:0000313" key="10">
    <source>
        <dbReference type="EMBL" id="TDL17429.1"/>
    </source>
</evidence>
<reference evidence="10 11" key="1">
    <citation type="submission" date="2018-06" db="EMBL/GenBank/DDBJ databases">
        <title>A transcriptomic atlas of mushroom development highlights an independent origin of complex multicellularity.</title>
        <authorList>
            <consortium name="DOE Joint Genome Institute"/>
            <person name="Krizsan K."/>
            <person name="Almasi E."/>
            <person name="Merenyi Z."/>
            <person name="Sahu N."/>
            <person name="Viragh M."/>
            <person name="Koszo T."/>
            <person name="Mondo S."/>
            <person name="Kiss B."/>
            <person name="Balint B."/>
            <person name="Kues U."/>
            <person name="Barry K."/>
            <person name="Hegedus J.C."/>
            <person name="Henrissat B."/>
            <person name="Johnson J."/>
            <person name="Lipzen A."/>
            <person name="Ohm R."/>
            <person name="Nagy I."/>
            <person name="Pangilinan J."/>
            <person name="Yan J."/>
            <person name="Xiong Y."/>
            <person name="Grigoriev I.V."/>
            <person name="Hibbett D.S."/>
            <person name="Nagy L.G."/>
        </authorList>
    </citation>
    <scope>NUCLEOTIDE SEQUENCE [LARGE SCALE GENOMIC DNA]</scope>
    <source>
        <strain evidence="10 11">SZMC22713</strain>
    </source>
</reference>
<dbReference type="EC" id="3.1.26.4" evidence="3"/>
<evidence type="ECO:0000259" key="9">
    <source>
        <dbReference type="PROSITE" id="PS50879"/>
    </source>
</evidence>
<dbReference type="Pfam" id="PF00075">
    <property type="entry name" value="RNase_H"/>
    <property type="match status" value="1"/>
</dbReference>
<evidence type="ECO:0000256" key="8">
    <source>
        <dbReference type="SAM" id="MobiDB-lite"/>
    </source>
</evidence>
<name>A0A4Y7PS97_9AGAM</name>
<dbReference type="SUPFAM" id="SSF53098">
    <property type="entry name" value="Ribonuclease H-like"/>
    <property type="match status" value="1"/>
</dbReference>
<dbReference type="InterPro" id="IPR012337">
    <property type="entry name" value="RNaseH-like_sf"/>
</dbReference>
<dbReference type="EMBL" id="ML170221">
    <property type="protein sequence ID" value="TDL17429.1"/>
    <property type="molecule type" value="Genomic_DNA"/>
</dbReference>
<dbReference type="InterPro" id="IPR036397">
    <property type="entry name" value="RNaseH_sf"/>
</dbReference>
<evidence type="ECO:0000256" key="4">
    <source>
        <dbReference type="ARBA" id="ARBA00022722"/>
    </source>
</evidence>
<dbReference type="CDD" id="cd09280">
    <property type="entry name" value="RNase_HI_eukaryote_like"/>
    <property type="match status" value="1"/>
</dbReference>
<dbReference type="OrthoDB" id="2752996at2759"/>
<evidence type="ECO:0000256" key="2">
    <source>
        <dbReference type="ARBA" id="ARBA00005300"/>
    </source>
</evidence>
<dbReference type="Proteomes" id="UP000294933">
    <property type="component" value="Unassembled WGS sequence"/>
</dbReference>
<feature type="domain" description="RNase H type-1" evidence="9">
    <location>
        <begin position="123"/>
        <end position="265"/>
    </location>
</feature>
<evidence type="ECO:0000256" key="3">
    <source>
        <dbReference type="ARBA" id="ARBA00012180"/>
    </source>
</evidence>
<dbReference type="PROSITE" id="PS50879">
    <property type="entry name" value="RNASE_H_1"/>
    <property type="match status" value="1"/>
</dbReference>
<dbReference type="GO" id="GO:0043137">
    <property type="term" value="P:DNA replication, removal of RNA primer"/>
    <property type="evidence" value="ECO:0007669"/>
    <property type="project" value="TreeGrafter"/>
</dbReference>
<dbReference type="VEuPathDB" id="FungiDB:BD410DRAFT_729997"/>
<evidence type="ECO:0000256" key="5">
    <source>
        <dbReference type="ARBA" id="ARBA00022723"/>
    </source>
</evidence>